<dbReference type="InterPro" id="IPR036291">
    <property type="entry name" value="NAD(P)-bd_dom_sf"/>
</dbReference>
<dbReference type="Proteomes" id="UP001209854">
    <property type="component" value="Unassembled WGS sequence"/>
</dbReference>
<sequence length="235" mass="26020">MNILITGGSGGIGLAMVKSILKAMPDATVHATWRSQEPTLQHHNLNWHTLDLTSETQIQSLSNQLPKLDWLINAAGMLHNPEHQPEKTIQSIEPEFFLESLKINTLPSLLLARYFQSALKQSESSCFAVISGRVGSITDNQLGGWISYRSSKAALNMALKTLSIEWKRKVPKCTILSLHPGTTDTCLSKPFQRNVPPEKLFTPEKAASQLLNVILKSTPDCTGKFLAYDGTELPW</sequence>
<dbReference type="PANTHER" id="PTHR43544:SF12">
    <property type="entry name" value="NAD(P)-BINDING ROSSMANN-FOLD SUPERFAMILY PROTEIN"/>
    <property type="match status" value="1"/>
</dbReference>
<proteinExistence type="predicted"/>
<keyword evidence="2" id="KW-1185">Reference proteome</keyword>
<dbReference type="Pfam" id="PF00106">
    <property type="entry name" value="adh_short"/>
    <property type="match status" value="1"/>
</dbReference>
<dbReference type="SUPFAM" id="SSF51735">
    <property type="entry name" value="NAD(P)-binding Rossmann-fold domains"/>
    <property type="match status" value="1"/>
</dbReference>
<evidence type="ECO:0000313" key="2">
    <source>
        <dbReference type="Proteomes" id="UP001209854"/>
    </source>
</evidence>
<dbReference type="InterPro" id="IPR002347">
    <property type="entry name" value="SDR_fam"/>
</dbReference>
<dbReference type="EMBL" id="JAPFCC010000001">
    <property type="protein sequence ID" value="MCW7555713.1"/>
    <property type="molecule type" value="Genomic_DNA"/>
</dbReference>
<reference evidence="1 2" key="1">
    <citation type="submission" date="2022-10" db="EMBL/GenBank/DDBJ databases">
        <title>High-quality genome sequences of two octocoral-associated bacteria, Endozoicomonas euniceicola EF212 and Endozoicomonas gorgoniicola PS125.</title>
        <authorList>
            <person name="Chiou Y.-J."/>
            <person name="Chen Y.-H."/>
        </authorList>
    </citation>
    <scope>NUCLEOTIDE SEQUENCE [LARGE SCALE GENOMIC DNA]</scope>
    <source>
        <strain evidence="1 2">PS125</strain>
    </source>
</reference>
<dbReference type="CDD" id="cd05325">
    <property type="entry name" value="carb_red_sniffer_like_SDR_c"/>
    <property type="match status" value="1"/>
</dbReference>
<organism evidence="1 2">
    <name type="scientific">Endozoicomonas gorgoniicola</name>
    <dbReference type="NCBI Taxonomy" id="1234144"/>
    <lineage>
        <taxon>Bacteria</taxon>
        <taxon>Pseudomonadati</taxon>
        <taxon>Pseudomonadota</taxon>
        <taxon>Gammaproteobacteria</taxon>
        <taxon>Oceanospirillales</taxon>
        <taxon>Endozoicomonadaceae</taxon>
        <taxon>Endozoicomonas</taxon>
    </lineage>
</organism>
<name>A0ABT3N250_9GAMM</name>
<dbReference type="Gene3D" id="3.40.50.720">
    <property type="entry name" value="NAD(P)-binding Rossmann-like Domain"/>
    <property type="match status" value="1"/>
</dbReference>
<accession>A0ABT3N250</accession>
<protein>
    <submittedName>
        <fullName evidence="1">SDR family oxidoreductase</fullName>
    </submittedName>
</protein>
<dbReference type="RefSeq" id="WP_262565468.1">
    <property type="nucleotide sequence ID" value="NZ_JAPFCC010000001.1"/>
</dbReference>
<dbReference type="NCBIfam" id="NF006532">
    <property type="entry name" value="PRK09009.1"/>
    <property type="match status" value="1"/>
</dbReference>
<comment type="caution">
    <text evidence="1">The sequence shown here is derived from an EMBL/GenBank/DDBJ whole genome shotgun (WGS) entry which is preliminary data.</text>
</comment>
<dbReference type="InterPro" id="IPR051468">
    <property type="entry name" value="Fungal_SecMetab_SDRs"/>
</dbReference>
<dbReference type="PRINTS" id="PR00081">
    <property type="entry name" value="GDHRDH"/>
</dbReference>
<evidence type="ECO:0000313" key="1">
    <source>
        <dbReference type="EMBL" id="MCW7555713.1"/>
    </source>
</evidence>
<gene>
    <name evidence="1" type="ORF">NX722_24410</name>
</gene>
<dbReference type="PANTHER" id="PTHR43544">
    <property type="entry name" value="SHORT-CHAIN DEHYDROGENASE/REDUCTASE"/>
    <property type="match status" value="1"/>
</dbReference>